<dbReference type="PROSITE" id="PS51371">
    <property type="entry name" value="CBS"/>
    <property type="match status" value="2"/>
</dbReference>
<keyword evidence="1 2" id="KW-0129">CBS domain</keyword>
<dbReference type="PANTHER" id="PTHR43080:SF2">
    <property type="entry name" value="CBS DOMAIN-CONTAINING PROTEIN"/>
    <property type="match status" value="1"/>
</dbReference>
<dbReference type="PANTHER" id="PTHR43080">
    <property type="entry name" value="CBS DOMAIN-CONTAINING PROTEIN CBSX3, MITOCHONDRIAL"/>
    <property type="match status" value="1"/>
</dbReference>
<evidence type="ECO:0000256" key="1">
    <source>
        <dbReference type="ARBA" id="ARBA00023122"/>
    </source>
</evidence>
<dbReference type="RefSeq" id="WP_382376732.1">
    <property type="nucleotide sequence ID" value="NZ_JBHRZI010000023.1"/>
</dbReference>
<dbReference type="InterPro" id="IPR051257">
    <property type="entry name" value="Diverse_CBS-Domain"/>
</dbReference>
<dbReference type="Pfam" id="PF00571">
    <property type="entry name" value="CBS"/>
    <property type="match status" value="2"/>
</dbReference>
<evidence type="ECO:0000313" key="4">
    <source>
        <dbReference type="EMBL" id="MFC3895187.1"/>
    </source>
</evidence>
<evidence type="ECO:0000259" key="3">
    <source>
        <dbReference type="PROSITE" id="PS51371"/>
    </source>
</evidence>
<name>A0ABV8BZM1_9PSEU</name>
<dbReference type="CDD" id="cd02205">
    <property type="entry name" value="CBS_pair_SF"/>
    <property type="match status" value="1"/>
</dbReference>
<sequence>MKAGDAMIRPLVTVGPRDFARHAGGLMDDFGLAVLPVVDQGVFQGVVTRVAVLRGEEGVQSPHVQEVMSQPALVATTDTPAATLLDAMIRYEVLCVPVLDDGHVVGMVTRLSILQLISQNNQNLHVEAGRAAVHS</sequence>
<reference evidence="5" key="1">
    <citation type="journal article" date="2019" name="Int. J. Syst. Evol. Microbiol.">
        <title>The Global Catalogue of Microorganisms (GCM) 10K type strain sequencing project: providing services to taxonomists for standard genome sequencing and annotation.</title>
        <authorList>
            <consortium name="The Broad Institute Genomics Platform"/>
            <consortium name="The Broad Institute Genome Sequencing Center for Infectious Disease"/>
            <person name="Wu L."/>
            <person name="Ma J."/>
        </authorList>
    </citation>
    <scope>NUCLEOTIDE SEQUENCE [LARGE SCALE GENOMIC DNA]</scope>
    <source>
        <strain evidence="5">CGMCC 4.7405</strain>
    </source>
</reference>
<feature type="domain" description="CBS" evidence="3">
    <location>
        <begin position="68"/>
        <end position="124"/>
    </location>
</feature>
<protein>
    <submittedName>
        <fullName evidence="4">HPP family protein</fullName>
    </submittedName>
</protein>
<comment type="caution">
    <text evidence="4">The sequence shown here is derived from an EMBL/GenBank/DDBJ whole genome shotgun (WGS) entry which is preliminary data.</text>
</comment>
<feature type="domain" description="CBS" evidence="3">
    <location>
        <begin position="7"/>
        <end position="66"/>
    </location>
</feature>
<dbReference type="SMART" id="SM00116">
    <property type="entry name" value="CBS"/>
    <property type="match status" value="2"/>
</dbReference>
<keyword evidence="5" id="KW-1185">Reference proteome</keyword>
<organism evidence="4 5">
    <name type="scientific">Lentzea rhizosphaerae</name>
    <dbReference type="NCBI Taxonomy" id="2041025"/>
    <lineage>
        <taxon>Bacteria</taxon>
        <taxon>Bacillati</taxon>
        <taxon>Actinomycetota</taxon>
        <taxon>Actinomycetes</taxon>
        <taxon>Pseudonocardiales</taxon>
        <taxon>Pseudonocardiaceae</taxon>
        <taxon>Lentzea</taxon>
    </lineage>
</organism>
<evidence type="ECO:0000256" key="2">
    <source>
        <dbReference type="PROSITE-ProRule" id="PRU00703"/>
    </source>
</evidence>
<dbReference type="InterPro" id="IPR000644">
    <property type="entry name" value="CBS_dom"/>
</dbReference>
<gene>
    <name evidence="4" type="ORF">ACFOWZ_27200</name>
</gene>
<dbReference type="EMBL" id="JBHRZI010000023">
    <property type="protein sequence ID" value="MFC3895187.1"/>
    <property type="molecule type" value="Genomic_DNA"/>
</dbReference>
<dbReference type="InterPro" id="IPR046342">
    <property type="entry name" value="CBS_dom_sf"/>
</dbReference>
<dbReference type="SUPFAM" id="SSF54631">
    <property type="entry name" value="CBS-domain pair"/>
    <property type="match status" value="1"/>
</dbReference>
<proteinExistence type="predicted"/>
<dbReference type="Gene3D" id="3.10.580.10">
    <property type="entry name" value="CBS-domain"/>
    <property type="match status" value="1"/>
</dbReference>
<dbReference type="Proteomes" id="UP001595690">
    <property type="component" value="Unassembled WGS sequence"/>
</dbReference>
<evidence type="ECO:0000313" key="5">
    <source>
        <dbReference type="Proteomes" id="UP001595690"/>
    </source>
</evidence>
<accession>A0ABV8BZM1</accession>